<feature type="region of interest" description="Disordered" evidence="1">
    <location>
        <begin position="1202"/>
        <end position="1240"/>
    </location>
</feature>
<proteinExistence type="predicted"/>
<sequence>MADRQWSFHTMMFSSGVTETEVRAKSEIVDAIMADTELCSWTRQTSYRVVQRVEIESVARQTEAEELALLSPDPAQATQPVVRHPGAPQPPVEPPPVTPEAMALAVQKMLSDDHRSFLEFVHAESQGTTSRENDEALVGSASQHPLTHPVEIREEPPTRIYLLVDYPASSSEAQQLLLLGEVGAKAAVDVDIPLLPLLDGVLLLVDPTRDLRERRRSVSGGDDRRKSGMVRRLDLDATGKPLEEISPAATLTAFQTANDSVKDLYEAMNVGGMEWNDFVFAELHCSYPGKEIKETQDLTQEILESMEALAAQKFAFKQWISTTKMISIPALDADHPSGPTNKAYQNLLQQNFSESISVSTILEAMVDAVVLASKERLSVQLDKPAELANNQQYMEEFLDFGDIASVRLARAYASFVSLPKEKQVKEPLYYRGRRIDEIEKTHLAQSDLIGVGNNGRKGMPRVATYSAAERSIQDTELAAFSSVPISHVHLTRQLLTFEHLLGSSWKDKLWRRQFSEELSRTVFPQRLASLIRLAPAVHKEYHEATDSLLLALITPTAPGRFRFQTWGARDCVRHRPAFRNWRREQLPPDEYLTPRTAHAATTCVSLSAAQLNGVTEKCYSLFPADQSLIRLFQTARMETWLTVYRHGDVYGFRPLSEKNGKHNVQFYASFEDDSFLNVKEGCAMPKKPDGFPSITVVNTFASGLAVTACSDGSIIQQYASPQPVSPGVRELYRVISGKGSVACVMEDGSILVMLANGDIRKTNADALDTERDEEMTLTVDPETNAVVERRGNGVMVVTHTDGSRTTYHADGTRIFSNAAQSHVLVAKEGYAQVFIDIEVNLTAQRHACGERVAVTKGGLRRRSAVYADDGTSIYLRYDTRVIAAVNGIITTKKPDGTIVSAMDNGRVEYRPSPFKPPRVEEMANNDFDATDPAVGLVNGVYYFDCLHGRFQMCDQEQNQFTVDMIGENGGQPRASVDLAGVVSEAELQKYAVSAIPAKAAINDPIEPYLFIIHGDGTAREILRPRDVEQFLAGKSTAQCFPFPSLAENDHATMVDSFQSSANVMSAAKIEDERVRTEMERLMRPVSTAAQWLIGFPWVRSPDTQFTIVRRLLRVPPISAPLLEQMGEEISRWRQWQAAREANKDQYKVFDPRDAEIIAQEMILQKKVIAAYRATRSRKRMERMRNRENQLKMRQEKGVALMETVEEGEESRLEDEEDEEEEDEFDQYGGSEGSETDSRDDFDVDVDDPDELLWTAFSQAAPANQGTLTRAETRKALVHALGIGVTTSEVAEALQSCKFPDSAVTFDMFAVLVDYIRARLGLTTEKNEKHSFMEPHPEVDGASGGWGGESPRVPAGSAAKAVKSSLALRLNHRKSFD</sequence>
<keyword evidence="3" id="KW-1185">Reference proteome</keyword>
<name>A0AAV2ZFV1_9STRA</name>
<reference evidence="2" key="1">
    <citation type="submission" date="2022-11" db="EMBL/GenBank/DDBJ databases">
        <authorList>
            <person name="Morgan W.R."/>
            <person name="Tartar A."/>
        </authorList>
    </citation>
    <scope>NUCLEOTIDE SEQUENCE</scope>
    <source>
        <strain evidence="2">ARSEF 373</strain>
    </source>
</reference>
<dbReference type="GO" id="GO:1990716">
    <property type="term" value="C:axonemal central apparatus"/>
    <property type="evidence" value="ECO:0007669"/>
    <property type="project" value="TreeGrafter"/>
</dbReference>
<evidence type="ECO:0000313" key="2">
    <source>
        <dbReference type="EMBL" id="DBA04202.1"/>
    </source>
</evidence>
<evidence type="ECO:0000256" key="1">
    <source>
        <dbReference type="SAM" id="MobiDB-lite"/>
    </source>
</evidence>
<dbReference type="PANTHER" id="PTHR21963:SF1">
    <property type="entry name" value="SPERM-ASSOCIATED ANTIGEN 17"/>
    <property type="match status" value="1"/>
</dbReference>
<feature type="region of interest" description="Disordered" evidence="1">
    <location>
        <begin position="71"/>
        <end position="98"/>
    </location>
</feature>
<dbReference type="InterPro" id="IPR047002">
    <property type="entry name" value="Tcp10_C_sf"/>
</dbReference>
<dbReference type="Proteomes" id="UP001146120">
    <property type="component" value="Unassembled WGS sequence"/>
</dbReference>
<dbReference type="Gene3D" id="2.60.450.20">
    <property type="match status" value="1"/>
</dbReference>
<evidence type="ECO:0000313" key="3">
    <source>
        <dbReference type="Proteomes" id="UP001146120"/>
    </source>
</evidence>
<dbReference type="EMBL" id="DAKRPA010000011">
    <property type="protein sequence ID" value="DBA04202.1"/>
    <property type="molecule type" value="Genomic_DNA"/>
</dbReference>
<feature type="compositionally biased region" description="Acidic residues" evidence="1">
    <location>
        <begin position="1203"/>
        <end position="1225"/>
    </location>
</feature>
<feature type="compositionally biased region" description="Basic and acidic residues" evidence="1">
    <location>
        <begin position="1328"/>
        <end position="1338"/>
    </location>
</feature>
<organism evidence="2 3">
    <name type="scientific">Lagenidium giganteum</name>
    <dbReference type="NCBI Taxonomy" id="4803"/>
    <lineage>
        <taxon>Eukaryota</taxon>
        <taxon>Sar</taxon>
        <taxon>Stramenopiles</taxon>
        <taxon>Oomycota</taxon>
        <taxon>Peronosporomycetes</taxon>
        <taxon>Pythiales</taxon>
        <taxon>Pythiaceae</taxon>
    </lineage>
</organism>
<reference evidence="2" key="2">
    <citation type="journal article" date="2023" name="Microbiol Resour">
        <title>Decontamination and Annotation of the Draft Genome Sequence of the Oomycete Lagenidium giganteum ARSEF 373.</title>
        <authorList>
            <person name="Morgan W.R."/>
            <person name="Tartar A."/>
        </authorList>
    </citation>
    <scope>NUCLEOTIDE SEQUENCE</scope>
    <source>
        <strain evidence="2">ARSEF 373</strain>
    </source>
</reference>
<accession>A0AAV2ZFV1</accession>
<feature type="compositionally biased region" description="Pro residues" evidence="1">
    <location>
        <begin position="87"/>
        <end position="98"/>
    </location>
</feature>
<protein>
    <submittedName>
        <fullName evidence="2">Uncharacterized protein</fullName>
    </submittedName>
</protein>
<gene>
    <name evidence="2" type="ORF">N0F65_004310</name>
</gene>
<dbReference type="InterPro" id="IPR026173">
    <property type="entry name" value="SPAG17"/>
</dbReference>
<comment type="caution">
    <text evidence="2">The sequence shown here is derived from an EMBL/GenBank/DDBJ whole genome shotgun (WGS) entry which is preliminary data.</text>
</comment>
<dbReference type="GO" id="GO:1904158">
    <property type="term" value="P:axonemal central apparatus assembly"/>
    <property type="evidence" value="ECO:0007669"/>
    <property type="project" value="TreeGrafter"/>
</dbReference>
<feature type="region of interest" description="Disordered" evidence="1">
    <location>
        <begin position="124"/>
        <end position="152"/>
    </location>
</feature>
<dbReference type="PANTHER" id="PTHR21963">
    <property type="entry name" value="PF6"/>
    <property type="match status" value="1"/>
</dbReference>
<feature type="region of interest" description="Disordered" evidence="1">
    <location>
        <begin position="1328"/>
        <end position="1355"/>
    </location>
</feature>